<dbReference type="Proteomes" id="UP001147733">
    <property type="component" value="Unassembled WGS sequence"/>
</dbReference>
<accession>A0A9W9TU07</accession>
<dbReference type="Pfam" id="PF13424">
    <property type="entry name" value="TPR_12"/>
    <property type="match status" value="3"/>
</dbReference>
<feature type="domain" description="DUF7779" evidence="2">
    <location>
        <begin position="328"/>
        <end position="421"/>
    </location>
</feature>
<dbReference type="AlphaFoldDB" id="A0A9W9TU07"/>
<name>A0A9W9TU07_PENCI</name>
<dbReference type="GeneID" id="81381049"/>
<dbReference type="PANTHER" id="PTHR46082:SF11">
    <property type="entry name" value="AAA+ ATPASE DOMAIN-CONTAINING PROTEIN-RELATED"/>
    <property type="match status" value="1"/>
</dbReference>
<dbReference type="SMART" id="SM00028">
    <property type="entry name" value="TPR"/>
    <property type="match status" value="7"/>
</dbReference>
<sequence length="1053" mass="119659">MNSISFGDANSGFQAGIVNGTVNVQSYLPTERLVESPPAPLSTVPFPRDPDFIDHGTLLHQIRQKASTLGSRIALVGLGGVGKSQIAIEYCYRVRDQSSATWVFWIHASNATRYEQSCREIVDRVKIYGRQNSKANVFKLFYDWLQDEQNGNWVLVLDNLDDDHFLHEIPSIETNSPGSYETGAPRRSIWEYLPRNPSTGLILITSRSRHLVASIVEDSDIILVEPMDETHAITLFEKKFGMETNRKDTIELTAALEFMPLAIVQAAAYIKRRAPRLSVPHYLNQFRESDSQKIRLLDHEGGHLRRDREAKNTILVTWQISFDYIRGIRPSAADLLSLMSFFDRQGIPCILLRDSKETKQIMEKKNDGSDTESANGSSIVEMFEEDILVLRDYSLISIDANGKNFEMHRLVQLAMQEWLKAHEKHEMWKKRFIRNLTSEFPVGDREDWPRCELLFPHVKSAMSQRPNKSSEDSILEWALLLHKGSQYTRRNGNWIDMESMAKNVMEVCNLLFGPEDIKTLNSIAMLGLAYTLQGRWQDAKMLHTEVIETSRRVLGPEHPRTLNSMANLASTHRNQGQWKDAEALDLQVLETHERVLGMEHPWTLIAMSNLATTYWNQGQWKDAEALNLHVLKTRQNAFGKEHLDTLIGMAQLATTYQKQERWQDAEALEVQVLDIRKRILGPKHPDTLASMNNLASTYWNQGRWQDAEALLERVLEAHQGLPRNHPHALVSMGNLASTYLKQNRWEDAEALNENLLRIRKHVLGEEHPETLTTMGNLASTYWSQGRWEDAERLGVQVLEISKRVLGEEHPDTLTSKFNLASTYLKQGREQDAKALKVPVLRASTVMLREEHHNQRVVNLITDFGNLETNFQQTSCLDAPFSLSATLDKPLELGEEGVEGLYSLAFEDVGTRRISGKHVVGSPIRKEVVGSYHSSQELARRKPSRFRTFNVSTSQKMGNFTQWLREKAGYLASKAPSLFPGSGFKPRRHNFPEVPGEMFRNQKLVEIRHVYSGSAGPSHEHARLPSPTNSNESVASVGGVETNSGTTESDLRQP</sequence>
<gene>
    <name evidence="3" type="ORF">N7469_002962</name>
</gene>
<dbReference type="Gene3D" id="1.25.40.10">
    <property type="entry name" value="Tetratricopeptide repeat domain"/>
    <property type="match status" value="2"/>
</dbReference>
<dbReference type="EMBL" id="JAPQKT010000002">
    <property type="protein sequence ID" value="KAJ5241371.1"/>
    <property type="molecule type" value="Genomic_DNA"/>
</dbReference>
<dbReference type="SUPFAM" id="SSF48452">
    <property type="entry name" value="TPR-like"/>
    <property type="match status" value="3"/>
</dbReference>
<dbReference type="InterPro" id="IPR019734">
    <property type="entry name" value="TPR_rpt"/>
</dbReference>
<dbReference type="NCBIfam" id="NF040586">
    <property type="entry name" value="FxSxx_TPR"/>
    <property type="match status" value="1"/>
</dbReference>
<organism evidence="3 4">
    <name type="scientific">Penicillium citrinum</name>
    <dbReference type="NCBI Taxonomy" id="5077"/>
    <lineage>
        <taxon>Eukaryota</taxon>
        <taxon>Fungi</taxon>
        <taxon>Dikarya</taxon>
        <taxon>Ascomycota</taxon>
        <taxon>Pezizomycotina</taxon>
        <taxon>Eurotiomycetes</taxon>
        <taxon>Eurotiomycetidae</taxon>
        <taxon>Eurotiales</taxon>
        <taxon>Aspergillaceae</taxon>
        <taxon>Penicillium</taxon>
    </lineage>
</organism>
<dbReference type="Pfam" id="PF25000">
    <property type="entry name" value="DUF7779"/>
    <property type="match status" value="1"/>
</dbReference>
<dbReference type="Pfam" id="PF13374">
    <property type="entry name" value="TPR_10"/>
    <property type="match status" value="1"/>
</dbReference>
<keyword evidence="4" id="KW-1185">Reference proteome</keyword>
<reference evidence="3" key="2">
    <citation type="journal article" date="2023" name="IMA Fungus">
        <title>Comparative genomic study of the Penicillium genus elucidates a diverse pangenome and 15 lateral gene transfer events.</title>
        <authorList>
            <person name="Petersen C."/>
            <person name="Sorensen T."/>
            <person name="Nielsen M.R."/>
            <person name="Sondergaard T.E."/>
            <person name="Sorensen J.L."/>
            <person name="Fitzpatrick D.A."/>
            <person name="Frisvad J.C."/>
            <person name="Nielsen K.L."/>
        </authorList>
    </citation>
    <scope>NUCLEOTIDE SEQUENCE</scope>
    <source>
        <strain evidence="3">IBT 23319</strain>
    </source>
</reference>
<comment type="caution">
    <text evidence="3">The sequence shown here is derived from an EMBL/GenBank/DDBJ whole genome shotgun (WGS) entry which is preliminary data.</text>
</comment>
<proteinExistence type="predicted"/>
<dbReference type="InterPro" id="IPR011990">
    <property type="entry name" value="TPR-like_helical_dom_sf"/>
</dbReference>
<dbReference type="PRINTS" id="PR00381">
    <property type="entry name" value="KINESINLIGHT"/>
</dbReference>
<dbReference type="InterPro" id="IPR056681">
    <property type="entry name" value="DUF7779"/>
</dbReference>
<dbReference type="Gene3D" id="3.40.50.300">
    <property type="entry name" value="P-loop containing nucleotide triphosphate hydrolases"/>
    <property type="match status" value="1"/>
</dbReference>
<evidence type="ECO:0000259" key="2">
    <source>
        <dbReference type="Pfam" id="PF25000"/>
    </source>
</evidence>
<dbReference type="PANTHER" id="PTHR46082">
    <property type="entry name" value="ATP/GTP-BINDING PROTEIN-RELATED"/>
    <property type="match status" value="1"/>
</dbReference>
<feature type="region of interest" description="Disordered" evidence="1">
    <location>
        <begin position="1012"/>
        <end position="1053"/>
    </location>
</feature>
<dbReference type="SUPFAM" id="SSF52540">
    <property type="entry name" value="P-loop containing nucleoside triphosphate hydrolases"/>
    <property type="match status" value="1"/>
</dbReference>
<evidence type="ECO:0000313" key="3">
    <source>
        <dbReference type="EMBL" id="KAJ5241371.1"/>
    </source>
</evidence>
<reference evidence="3" key="1">
    <citation type="submission" date="2022-11" db="EMBL/GenBank/DDBJ databases">
        <authorList>
            <person name="Petersen C."/>
        </authorList>
    </citation>
    <scope>NUCLEOTIDE SEQUENCE</scope>
    <source>
        <strain evidence="3">IBT 23319</strain>
    </source>
</reference>
<dbReference type="InterPro" id="IPR027417">
    <property type="entry name" value="P-loop_NTPase"/>
</dbReference>
<dbReference type="RefSeq" id="XP_056504376.1">
    <property type="nucleotide sequence ID" value="XM_056641882.1"/>
</dbReference>
<evidence type="ECO:0000313" key="4">
    <source>
        <dbReference type="Proteomes" id="UP001147733"/>
    </source>
</evidence>
<dbReference type="InterPro" id="IPR053137">
    <property type="entry name" value="NLR-like"/>
</dbReference>
<protein>
    <recommendedName>
        <fullName evidence="2">DUF7779 domain-containing protein</fullName>
    </recommendedName>
</protein>
<dbReference type="OrthoDB" id="1658288at2759"/>
<evidence type="ECO:0000256" key="1">
    <source>
        <dbReference type="SAM" id="MobiDB-lite"/>
    </source>
</evidence>